<reference evidence="3" key="1">
    <citation type="journal article" date="2022" name="Int. J. Syst. Evol. Microbiol.">
        <title>Nanobdella aerobiophila gen. nov., sp. nov., a thermoacidophilic, obligate ectosymbiotic archaeon, and proposal of Nanobdellaceae fam. nov., Nanobdellales ord. nov. and Nanobdellia class. nov.</title>
        <authorList>
            <person name="Kato S."/>
            <person name="Ogasawara A."/>
            <person name="Itoh T."/>
            <person name="Sakai H.D."/>
            <person name="Shimizu M."/>
            <person name="Yuki M."/>
            <person name="Kaneko M."/>
            <person name="Takashina T."/>
            <person name="Ohkuma M."/>
        </authorList>
    </citation>
    <scope>NUCLEOTIDE SEQUENCE [LARGE SCALE GENOMIC DNA]</scope>
    <source>
        <strain evidence="3">MJ1</strain>
    </source>
</reference>
<protein>
    <submittedName>
        <fullName evidence="2">Nucleotidyltransferase</fullName>
    </submittedName>
</protein>
<accession>A0A915SK73</accession>
<proteinExistence type="predicted"/>
<sequence>MKLEDIYKELKEYLNNKIFDIIIFGSITRGKENPSDIDILIIFKEFDKKIYEELVKRYHVTSVKLDNLYSLGPIFFEILSDGYSVKLNKRLYNIFEYKSKKELTIEIKANNSKRKIFYYYLNGRKDRNKKGILEEFNGSIISYKPLIIRIPLENSDKFIRYLIDFCKRYQINLHIDEKSVLYGYKKIHNYNIDIEEINKNGSNKETNL</sequence>
<organism evidence="2 3">
    <name type="scientific">Nanobdella aerobiophila</name>
    <dbReference type="NCBI Taxonomy" id="2586965"/>
    <lineage>
        <taxon>Archaea</taxon>
        <taxon>Nanobdellota</taxon>
        <taxon>Nanobdellia</taxon>
        <taxon>Nanobdellales</taxon>
        <taxon>Nanobdellaceae</taxon>
        <taxon>Nanobdella</taxon>
    </lineage>
</organism>
<dbReference type="GeneID" id="74568257"/>
<dbReference type="AlphaFoldDB" id="A0A915SK73"/>
<dbReference type="EMBL" id="AP019769">
    <property type="protein sequence ID" value="BBL45473.1"/>
    <property type="molecule type" value="Genomic_DNA"/>
</dbReference>
<dbReference type="KEGG" id="naer:MJ1_0306"/>
<dbReference type="Proteomes" id="UP001055553">
    <property type="component" value="Chromosome"/>
</dbReference>
<evidence type="ECO:0000313" key="2">
    <source>
        <dbReference type="EMBL" id="BBL45473.1"/>
    </source>
</evidence>
<dbReference type="SUPFAM" id="SSF81301">
    <property type="entry name" value="Nucleotidyltransferase"/>
    <property type="match status" value="1"/>
</dbReference>
<evidence type="ECO:0000313" key="3">
    <source>
        <dbReference type="Proteomes" id="UP001055553"/>
    </source>
</evidence>
<dbReference type="Gene3D" id="3.30.460.10">
    <property type="entry name" value="Beta Polymerase, domain 2"/>
    <property type="match status" value="1"/>
</dbReference>
<name>A0A915SK73_9ARCH</name>
<keyword evidence="3" id="KW-1185">Reference proteome</keyword>
<feature type="domain" description="Polymerase nucleotidyl transferase" evidence="1">
    <location>
        <begin position="6"/>
        <end position="62"/>
    </location>
</feature>
<dbReference type="Pfam" id="PF01909">
    <property type="entry name" value="NTP_transf_2"/>
    <property type="match status" value="1"/>
</dbReference>
<gene>
    <name evidence="2" type="ORF">MJ1_0306</name>
</gene>
<dbReference type="RefSeq" id="WP_258393504.1">
    <property type="nucleotide sequence ID" value="NZ_AP019769.1"/>
</dbReference>
<dbReference type="InterPro" id="IPR002934">
    <property type="entry name" value="Polymerase_NTP_transf_dom"/>
</dbReference>
<dbReference type="GO" id="GO:0016779">
    <property type="term" value="F:nucleotidyltransferase activity"/>
    <property type="evidence" value="ECO:0007669"/>
    <property type="project" value="InterPro"/>
</dbReference>
<evidence type="ECO:0000259" key="1">
    <source>
        <dbReference type="Pfam" id="PF01909"/>
    </source>
</evidence>
<dbReference type="CDD" id="cd05403">
    <property type="entry name" value="NT_KNTase_like"/>
    <property type="match status" value="1"/>
</dbReference>
<dbReference type="InterPro" id="IPR043519">
    <property type="entry name" value="NT_sf"/>
</dbReference>